<keyword evidence="2" id="KW-0479">Metal-binding</keyword>
<feature type="domain" description="C2" evidence="5">
    <location>
        <begin position="89"/>
        <end position="210"/>
    </location>
</feature>
<dbReference type="PANTHER" id="PTHR45911:SF3">
    <property type="entry name" value="DYSFERLIN-RELATED"/>
    <property type="match status" value="1"/>
</dbReference>
<dbReference type="GO" id="GO:0005509">
    <property type="term" value="F:calcium ion binding"/>
    <property type="evidence" value="ECO:0007669"/>
    <property type="project" value="TreeGrafter"/>
</dbReference>
<evidence type="ECO:0000256" key="4">
    <source>
        <dbReference type="SAM" id="MobiDB-lite"/>
    </source>
</evidence>
<evidence type="ECO:0000256" key="2">
    <source>
        <dbReference type="ARBA" id="ARBA00022723"/>
    </source>
</evidence>
<dbReference type="InterPro" id="IPR000008">
    <property type="entry name" value="C2_dom"/>
</dbReference>
<feature type="compositionally biased region" description="Acidic residues" evidence="4">
    <location>
        <begin position="264"/>
        <end position="281"/>
    </location>
</feature>
<evidence type="ECO:0000313" key="6">
    <source>
        <dbReference type="EMBL" id="KAJ7326587.1"/>
    </source>
</evidence>
<proteinExistence type="inferred from homology"/>
<sequence>MLRVFILHAQNVQTSDSDISDAYCSVVFEGHQLRPSAPWRDDAWPPLLVPGRLVLMLRRAGGRAGGPAGGWAAPGGEGRRDGLRTIRTIAGRPGERLRSSEGGGRPSAMLRCLLQRACSLPGVEKGDKRCDPVASLIFRAKLALVSLLPLVAPVTPLGFEWDLKGVPLDQNAELHVVVKDHETMGRNRFLGEAHVPLREVLLSPNLAASFSAPLLDAKRQSTGASLILQVSYVPPPGAAPVLPHPAPPEPNPAPVELDTVTDTGGEEDSEDLLGPGEEEESSSGPPAPEQPSLPKKPPLHITQGTKKRRSPPRKLLSNKPQDFQIRVRVIQGRQLPGVNIRPVVKVTAAGQTKRTRIRKGNGPLFDETFFSMFMNPPWSSLTNPCSSQLWILVLSGQTQSLENSGWISGQFMLSQSTVSFESGCSFLTRMIFQRGPGAT</sequence>
<feature type="compositionally biased region" description="Pro residues" evidence="4">
    <location>
        <begin position="239"/>
        <end position="253"/>
    </location>
</feature>
<dbReference type="SUPFAM" id="SSF49562">
    <property type="entry name" value="C2 domain (Calcium/lipid-binding domain, CaLB)"/>
    <property type="match status" value="2"/>
</dbReference>
<dbReference type="Proteomes" id="UP001142489">
    <property type="component" value="Unassembled WGS sequence"/>
</dbReference>
<dbReference type="GO" id="GO:0046928">
    <property type="term" value="P:regulation of neurotransmitter secretion"/>
    <property type="evidence" value="ECO:0007669"/>
    <property type="project" value="TreeGrafter"/>
</dbReference>
<dbReference type="AlphaFoldDB" id="A0A9Q1B172"/>
<evidence type="ECO:0000256" key="3">
    <source>
        <dbReference type="ARBA" id="ARBA00022837"/>
    </source>
</evidence>
<dbReference type="OrthoDB" id="10059618at2759"/>
<comment type="similarity">
    <text evidence="1">Belongs to the MCTP family.</text>
</comment>
<dbReference type="InterPro" id="IPR035892">
    <property type="entry name" value="C2_domain_sf"/>
</dbReference>
<evidence type="ECO:0000259" key="5">
    <source>
        <dbReference type="PROSITE" id="PS50004"/>
    </source>
</evidence>
<evidence type="ECO:0000313" key="7">
    <source>
        <dbReference type="Proteomes" id="UP001142489"/>
    </source>
</evidence>
<dbReference type="Gene3D" id="2.60.40.150">
    <property type="entry name" value="C2 domain"/>
    <property type="match status" value="2"/>
</dbReference>
<keyword evidence="3" id="KW-0106">Calcium</keyword>
<reference evidence="6" key="1">
    <citation type="journal article" date="2023" name="DNA Res.">
        <title>Chromosome-level genome assembly of Phrynocephalus forsythii using third-generation DNA sequencing and Hi-C analysis.</title>
        <authorList>
            <person name="Qi Y."/>
            <person name="Zhao W."/>
            <person name="Zhao Y."/>
            <person name="Niu C."/>
            <person name="Cao S."/>
            <person name="Zhang Y."/>
        </authorList>
    </citation>
    <scope>NUCLEOTIDE SEQUENCE</scope>
    <source>
        <tissue evidence="6">Muscle</tissue>
    </source>
</reference>
<gene>
    <name evidence="6" type="ORF">JRQ81_016346</name>
</gene>
<dbReference type="PROSITE" id="PS50004">
    <property type="entry name" value="C2"/>
    <property type="match status" value="1"/>
</dbReference>
<protein>
    <recommendedName>
        <fullName evidence="5">C2 domain-containing protein</fullName>
    </recommendedName>
</protein>
<feature type="region of interest" description="Disordered" evidence="4">
    <location>
        <begin position="239"/>
        <end position="320"/>
    </location>
</feature>
<name>A0A9Q1B172_9SAUR</name>
<comment type="caution">
    <text evidence="6">The sequence shown here is derived from an EMBL/GenBank/DDBJ whole genome shotgun (WGS) entry which is preliminary data.</text>
</comment>
<feature type="compositionally biased region" description="Pro residues" evidence="4">
    <location>
        <begin position="285"/>
        <end position="296"/>
    </location>
</feature>
<dbReference type="EMBL" id="JAPFRF010000007">
    <property type="protein sequence ID" value="KAJ7326587.1"/>
    <property type="molecule type" value="Genomic_DNA"/>
</dbReference>
<dbReference type="GO" id="GO:0030672">
    <property type="term" value="C:synaptic vesicle membrane"/>
    <property type="evidence" value="ECO:0007669"/>
    <property type="project" value="TreeGrafter"/>
</dbReference>
<accession>A0A9Q1B172</accession>
<evidence type="ECO:0000256" key="1">
    <source>
        <dbReference type="ARBA" id="ARBA00007923"/>
    </source>
</evidence>
<organism evidence="6 7">
    <name type="scientific">Phrynocephalus forsythii</name>
    <dbReference type="NCBI Taxonomy" id="171643"/>
    <lineage>
        <taxon>Eukaryota</taxon>
        <taxon>Metazoa</taxon>
        <taxon>Chordata</taxon>
        <taxon>Craniata</taxon>
        <taxon>Vertebrata</taxon>
        <taxon>Euteleostomi</taxon>
        <taxon>Lepidosauria</taxon>
        <taxon>Squamata</taxon>
        <taxon>Bifurcata</taxon>
        <taxon>Unidentata</taxon>
        <taxon>Episquamata</taxon>
        <taxon>Toxicofera</taxon>
        <taxon>Iguania</taxon>
        <taxon>Acrodonta</taxon>
        <taxon>Agamidae</taxon>
        <taxon>Agaminae</taxon>
        <taxon>Phrynocephalus</taxon>
    </lineage>
</organism>
<keyword evidence="7" id="KW-1185">Reference proteome</keyword>
<dbReference type="Pfam" id="PF00168">
    <property type="entry name" value="C2"/>
    <property type="match status" value="2"/>
</dbReference>
<dbReference type="PANTHER" id="PTHR45911">
    <property type="entry name" value="C2 DOMAIN-CONTAINING PROTEIN"/>
    <property type="match status" value="1"/>
</dbReference>